<dbReference type="Proteomes" id="UP001652663">
    <property type="component" value="Chromosome 9"/>
</dbReference>
<organism evidence="1 2">
    <name type="scientific">Bos indicus</name>
    <name type="common">Zebu</name>
    <dbReference type="NCBI Taxonomy" id="9915"/>
    <lineage>
        <taxon>Eukaryota</taxon>
        <taxon>Metazoa</taxon>
        <taxon>Chordata</taxon>
        <taxon>Craniata</taxon>
        <taxon>Vertebrata</taxon>
        <taxon>Euteleostomi</taxon>
        <taxon>Mammalia</taxon>
        <taxon>Eutheria</taxon>
        <taxon>Laurasiatheria</taxon>
        <taxon>Artiodactyla</taxon>
        <taxon>Ruminantia</taxon>
        <taxon>Pecora</taxon>
        <taxon>Bovidae</taxon>
        <taxon>Bovinae</taxon>
        <taxon>Bos</taxon>
    </lineage>
</organism>
<name>A0ABM4SV94_BOSIN</name>
<gene>
    <name evidence="2" type="primary">LOC109563639</name>
</gene>
<evidence type="ECO:0000313" key="2">
    <source>
        <dbReference type="RefSeq" id="XP_070651725.1"/>
    </source>
</evidence>
<accession>A0ABM4SV94</accession>
<reference evidence="2" key="1">
    <citation type="submission" date="2025-08" db="UniProtKB">
        <authorList>
            <consortium name="RefSeq"/>
        </authorList>
    </citation>
    <scope>IDENTIFICATION</scope>
    <source>
        <tissue evidence="2">Blood</tissue>
    </source>
</reference>
<dbReference type="Gene3D" id="3.10.20.90">
    <property type="entry name" value="Phosphatidylinositol 3-kinase Catalytic Subunit, Chain A, domain 1"/>
    <property type="match status" value="1"/>
</dbReference>
<evidence type="ECO:0000313" key="1">
    <source>
        <dbReference type="Proteomes" id="UP001652663"/>
    </source>
</evidence>
<dbReference type="RefSeq" id="XP_070651725.1">
    <property type="nucleotide sequence ID" value="XM_070795624.1"/>
</dbReference>
<keyword evidence="1" id="KW-1185">Reference proteome</keyword>
<sequence length="73" mass="8594">MSYQEAKPSIEDFGDKEEGEYIKVNEQDSSEIHFKMKMTTHLKKLNHTVRELPINHTPKELGTEEDVIEVYQE</sequence>
<proteinExistence type="predicted"/>
<dbReference type="GeneID" id="109563639"/>
<protein>
    <submittedName>
        <fullName evidence="2">Small ubiquitin-related modifier 1-like</fullName>
    </submittedName>
</protein>